<dbReference type="InterPro" id="IPR025166">
    <property type="entry name" value="Integrase_DNA_bind_dom"/>
</dbReference>
<accession>A0ABR7UFA8</accession>
<evidence type="ECO:0000259" key="5">
    <source>
        <dbReference type="PROSITE" id="PS51898"/>
    </source>
</evidence>
<dbReference type="Pfam" id="PF13356">
    <property type="entry name" value="Arm-DNA-bind_3"/>
    <property type="match status" value="1"/>
</dbReference>
<evidence type="ECO:0000256" key="4">
    <source>
        <dbReference type="ARBA" id="ARBA00023172"/>
    </source>
</evidence>
<keyword evidence="2" id="KW-0229">DNA integration</keyword>
<dbReference type="Gene3D" id="3.30.160.390">
    <property type="entry name" value="Integrase, DNA-binding domain"/>
    <property type="match status" value="1"/>
</dbReference>
<feature type="domain" description="Tyr recombinase" evidence="5">
    <location>
        <begin position="216"/>
        <end position="403"/>
    </location>
</feature>
<dbReference type="EMBL" id="JAATTO010000046">
    <property type="protein sequence ID" value="MBC9982187.1"/>
    <property type="molecule type" value="Genomic_DNA"/>
</dbReference>
<evidence type="ECO:0000313" key="7">
    <source>
        <dbReference type="Proteomes" id="UP000639516"/>
    </source>
</evidence>
<organism evidence="6 7">
    <name type="scientific">Bradyrhizobium campsiandrae</name>
    <dbReference type="NCBI Taxonomy" id="1729892"/>
    <lineage>
        <taxon>Bacteria</taxon>
        <taxon>Pseudomonadati</taxon>
        <taxon>Pseudomonadota</taxon>
        <taxon>Alphaproteobacteria</taxon>
        <taxon>Hyphomicrobiales</taxon>
        <taxon>Nitrobacteraceae</taxon>
        <taxon>Bradyrhizobium</taxon>
    </lineage>
</organism>
<gene>
    <name evidence="6" type="ORF">HA482_28655</name>
</gene>
<keyword evidence="3" id="KW-0238">DNA-binding</keyword>
<dbReference type="PANTHER" id="PTHR30629">
    <property type="entry name" value="PROPHAGE INTEGRASE"/>
    <property type="match status" value="1"/>
</dbReference>
<evidence type="ECO:0000313" key="6">
    <source>
        <dbReference type="EMBL" id="MBC9982187.1"/>
    </source>
</evidence>
<dbReference type="InterPro" id="IPR002104">
    <property type="entry name" value="Integrase_catalytic"/>
</dbReference>
<dbReference type="SUPFAM" id="SSF56349">
    <property type="entry name" value="DNA breaking-rejoining enzymes"/>
    <property type="match status" value="1"/>
</dbReference>
<dbReference type="Gene3D" id="1.10.443.10">
    <property type="entry name" value="Intergrase catalytic core"/>
    <property type="match status" value="1"/>
</dbReference>
<reference evidence="6 7" key="1">
    <citation type="journal article" date="2020" name="Arch. Microbiol.">
        <title>Bradyrhizobium campsiandrae sp. nov., a nitrogen-fixing bacterial strain isolated from a native leguminous tree from the Amazon adapted to flooded conditions.</title>
        <authorList>
            <person name="Cabral Michel D."/>
            <person name="Martins da Costa E."/>
            <person name="Azarias Guimaraes A."/>
            <person name="Soares de Carvalho T."/>
            <person name="Santos de Castro Caputo P."/>
            <person name="Willems A."/>
            <person name="de Souza Moreira F.M."/>
        </authorList>
    </citation>
    <scope>NUCLEOTIDE SEQUENCE [LARGE SCALE GENOMIC DNA]</scope>
    <source>
        <strain evidence="7">INPA 384B</strain>
    </source>
</reference>
<evidence type="ECO:0000256" key="1">
    <source>
        <dbReference type="ARBA" id="ARBA00008857"/>
    </source>
</evidence>
<dbReference type="Gene3D" id="1.10.150.130">
    <property type="match status" value="1"/>
</dbReference>
<evidence type="ECO:0000256" key="2">
    <source>
        <dbReference type="ARBA" id="ARBA00022908"/>
    </source>
</evidence>
<name>A0ABR7UFA8_9BRAD</name>
<dbReference type="PROSITE" id="PS51898">
    <property type="entry name" value="TYR_RECOMBINASE"/>
    <property type="match status" value="1"/>
</dbReference>
<evidence type="ECO:0000256" key="3">
    <source>
        <dbReference type="ARBA" id="ARBA00023125"/>
    </source>
</evidence>
<keyword evidence="4" id="KW-0233">DNA recombination</keyword>
<dbReference type="Pfam" id="PF00589">
    <property type="entry name" value="Phage_integrase"/>
    <property type="match status" value="1"/>
</dbReference>
<dbReference type="InterPro" id="IPR050808">
    <property type="entry name" value="Phage_Integrase"/>
</dbReference>
<dbReference type="InterPro" id="IPR010998">
    <property type="entry name" value="Integrase_recombinase_N"/>
</dbReference>
<comment type="caution">
    <text evidence="6">The sequence shown here is derived from an EMBL/GenBank/DDBJ whole genome shotgun (WGS) entry which is preliminary data.</text>
</comment>
<comment type="similarity">
    <text evidence="1">Belongs to the 'phage' integrase family.</text>
</comment>
<dbReference type="InterPro" id="IPR011010">
    <property type="entry name" value="DNA_brk_join_enz"/>
</dbReference>
<dbReference type="CDD" id="cd00801">
    <property type="entry name" value="INT_P4_C"/>
    <property type="match status" value="1"/>
</dbReference>
<sequence length="427" mass="48074">MKKPLTALAIEHAKPRANRYALPDVGHPGLRVLVYPSGARTFVYRFRRGDKEDGQDVTVVLGPASGPGALTLAQARDAAGDARRQRAMGVDPADQKRTNRKAEAARIAAEEQEARRREDTVANVLVRYYADHADGLKSGREVRRVLNKELKGWAKRRVDDIRRSDAIRVLDTVKIRGPIQSKRLRAYGRHFFQWCISKELVEKNPFDGTAVVKEVARDRVLTDDELRLLLRAIDRLEWPRRQFVHLLLLSAQRLNEVGDMEWSELDLTSDTPTWTLPGARAKNGRAHAVPLAPITVEILTSMDRVKDTPRVFASFSAAHAKTRIDEVMLEIAREDAAAGGDNPEEVKIEPWRLHDLRRTAATTMPRLGVDVVTVERVLNHQMRGVMAVYQRHSFAQEKRHALILWADFLADLTAVRESNVVPFAAGA</sequence>
<protein>
    <submittedName>
        <fullName evidence="6">Tyrosine-type recombinase/integrase</fullName>
    </submittedName>
</protein>
<dbReference type="Proteomes" id="UP000639516">
    <property type="component" value="Unassembled WGS sequence"/>
</dbReference>
<keyword evidence="7" id="KW-1185">Reference proteome</keyword>
<dbReference type="RefSeq" id="WP_188107737.1">
    <property type="nucleotide sequence ID" value="NZ_JAANIH010000089.1"/>
</dbReference>
<dbReference type="InterPro" id="IPR013762">
    <property type="entry name" value="Integrase-like_cat_sf"/>
</dbReference>
<dbReference type="InterPro" id="IPR038488">
    <property type="entry name" value="Integrase_DNA-bd_sf"/>
</dbReference>
<dbReference type="PANTHER" id="PTHR30629:SF2">
    <property type="entry name" value="PROPHAGE INTEGRASE INTS-RELATED"/>
    <property type="match status" value="1"/>
</dbReference>
<proteinExistence type="inferred from homology"/>